<dbReference type="AlphaFoldDB" id="A0A9J6EUM5"/>
<evidence type="ECO:0000256" key="1">
    <source>
        <dbReference type="SAM" id="MobiDB-lite"/>
    </source>
</evidence>
<dbReference type="VEuPathDB" id="VectorBase:LOC119181676"/>
<name>A0A9J6EUM5_RHIMP</name>
<dbReference type="EMBL" id="JABSTU010000002">
    <property type="protein sequence ID" value="KAH8038033.1"/>
    <property type="molecule type" value="Genomic_DNA"/>
</dbReference>
<sequence length="263" mass="28408">MFFLRSRPPPGLSLTRKSGISGGGEDKTPEEVTEDQGWQPAGARRAGACSAGANFNGVTLNETKSTTTDAPRGCNSGNTIKARIIFAGRMPQLPREDTRIVIRPRRGLNIVKTGCGFSQIVVTAYDTVPTQIVVMGRTYEVSAYEAAPHSTWKGVIPGVPLVDGPNDIDTCMELSPRIVRQELEAMAPAPYKPPAQDNWATVSLIQAVVRQEFANLGVQVPQPARLMPQPMSTPVHNTEHRSAPLVAAAAATLRFPPRYRNPS</sequence>
<proteinExistence type="predicted"/>
<protein>
    <submittedName>
        <fullName evidence="2">Uncharacterized protein</fullName>
    </submittedName>
</protein>
<evidence type="ECO:0000313" key="3">
    <source>
        <dbReference type="Proteomes" id="UP000821866"/>
    </source>
</evidence>
<reference evidence="2" key="2">
    <citation type="submission" date="2021-09" db="EMBL/GenBank/DDBJ databases">
        <authorList>
            <person name="Jia N."/>
            <person name="Wang J."/>
            <person name="Shi W."/>
            <person name="Du L."/>
            <person name="Sun Y."/>
            <person name="Zhan W."/>
            <person name="Jiang J."/>
            <person name="Wang Q."/>
            <person name="Zhang B."/>
            <person name="Ji P."/>
            <person name="Sakyi L.B."/>
            <person name="Cui X."/>
            <person name="Yuan T."/>
            <person name="Jiang B."/>
            <person name="Yang W."/>
            <person name="Lam T.T.-Y."/>
            <person name="Chang Q."/>
            <person name="Ding S."/>
            <person name="Wang X."/>
            <person name="Zhu J."/>
            <person name="Ruan X."/>
            <person name="Zhao L."/>
            <person name="Wei J."/>
            <person name="Que T."/>
            <person name="Du C."/>
            <person name="Cheng J."/>
            <person name="Dai P."/>
            <person name="Han X."/>
            <person name="Huang E."/>
            <person name="Gao Y."/>
            <person name="Liu J."/>
            <person name="Shao H."/>
            <person name="Ye R."/>
            <person name="Li L."/>
            <person name="Wei W."/>
            <person name="Wang X."/>
            <person name="Wang C."/>
            <person name="Huo Q."/>
            <person name="Li W."/>
            <person name="Guo W."/>
            <person name="Chen H."/>
            <person name="Chen S."/>
            <person name="Zhou L."/>
            <person name="Zhou L."/>
            <person name="Ni X."/>
            <person name="Tian J."/>
            <person name="Zhou Y."/>
            <person name="Sheng Y."/>
            <person name="Liu T."/>
            <person name="Pan Y."/>
            <person name="Xia L."/>
            <person name="Li J."/>
            <person name="Zhao F."/>
            <person name="Cao W."/>
        </authorList>
    </citation>
    <scope>NUCLEOTIDE SEQUENCE</scope>
    <source>
        <strain evidence="2">Rmic-2018</strain>
        <tissue evidence="2">Larvae</tissue>
    </source>
</reference>
<gene>
    <name evidence="2" type="ORF">HPB51_020683</name>
</gene>
<dbReference type="Proteomes" id="UP000821866">
    <property type="component" value="Chromosome 10"/>
</dbReference>
<keyword evidence="3" id="KW-1185">Reference proteome</keyword>
<reference evidence="2" key="1">
    <citation type="journal article" date="2020" name="Cell">
        <title>Large-Scale Comparative Analyses of Tick Genomes Elucidate Their Genetic Diversity and Vector Capacities.</title>
        <authorList>
            <consortium name="Tick Genome and Microbiome Consortium (TIGMIC)"/>
            <person name="Jia N."/>
            <person name="Wang J."/>
            <person name="Shi W."/>
            <person name="Du L."/>
            <person name="Sun Y."/>
            <person name="Zhan W."/>
            <person name="Jiang J.F."/>
            <person name="Wang Q."/>
            <person name="Zhang B."/>
            <person name="Ji P."/>
            <person name="Bell-Sakyi L."/>
            <person name="Cui X.M."/>
            <person name="Yuan T.T."/>
            <person name="Jiang B.G."/>
            <person name="Yang W.F."/>
            <person name="Lam T.T."/>
            <person name="Chang Q.C."/>
            <person name="Ding S.J."/>
            <person name="Wang X.J."/>
            <person name="Zhu J.G."/>
            <person name="Ruan X.D."/>
            <person name="Zhao L."/>
            <person name="Wei J.T."/>
            <person name="Ye R.Z."/>
            <person name="Que T.C."/>
            <person name="Du C.H."/>
            <person name="Zhou Y.H."/>
            <person name="Cheng J.X."/>
            <person name="Dai P.F."/>
            <person name="Guo W.B."/>
            <person name="Han X.H."/>
            <person name="Huang E.J."/>
            <person name="Li L.F."/>
            <person name="Wei W."/>
            <person name="Gao Y.C."/>
            <person name="Liu J.Z."/>
            <person name="Shao H.Z."/>
            <person name="Wang X."/>
            <person name="Wang C.C."/>
            <person name="Yang T.C."/>
            <person name="Huo Q.B."/>
            <person name="Li W."/>
            <person name="Chen H.Y."/>
            <person name="Chen S.E."/>
            <person name="Zhou L.G."/>
            <person name="Ni X.B."/>
            <person name="Tian J.H."/>
            <person name="Sheng Y."/>
            <person name="Liu T."/>
            <person name="Pan Y.S."/>
            <person name="Xia L.Y."/>
            <person name="Li J."/>
            <person name="Zhao F."/>
            <person name="Cao W.C."/>
        </authorList>
    </citation>
    <scope>NUCLEOTIDE SEQUENCE</scope>
    <source>
        <strain evidence="2">Rmic-2018</strain>
    </source>
</reference>
<organism evidence="2 3">
    <name type="scientific">Rhipicephalus microplus</name>
    <name type="common">Cattle tick</name>
    <name type="synonym">Boophilus microplus</name>
    <dbReference type="NCBI Taxonomy" id="6941"/>
    <lineage>
        <taxon>Eukaryota</taxon>
        <taxon>Metazoa</taxon>
        <taxon>Ecdysozoa</taxon>
        <taxon>Arthropoda</taxon>
        <taxon>Chelicerata</taxon>
        <taxon>Arachnida</taxon>
        <taxon>Acari</taxon>
        <taxon>Parasitiformes</taxon>
        <taxon>Ixodida</taxon>
        <taxon>Ixodoidea</taxon>
        <taxon>Ixodidae</taxon>
        <taxon>Rhipicephalinae</taxon>
        <taxon>Rhipicephalus</taxon>
        <taxon>Boophilus</taxon>
    </lineage>
</organism>
<evidence type="ECO:0000313" key="2">
    <source>
        <dbReference type="EMBL" id="KAH8038033.1"/>
    </source>
</evidence>
<accession>A0A9J6EUM5</accession>
<feature type="region of interest" description="Disordered" evidence="1">
    <location>
        <begin position="1"/>
        <end position="45"/>
    </location>
</feature>
<comment type="caution">
    <text evidence="2">The sequence shown here is derived from an EMBL/GenBank/DDBJ whole genome shotgun (WGS) entry which is preliminary data.</text>
</comment>